<organism evidence="1 2">
    <name type="scientific">Actinomadura livida</name>
    <dbReference type="NCBI Taxonomy" id="79909"/>
    <lineage>
        <taxon>Bacteria</taxon>
        <taxon>Bacillati</taxon>
        <taxon>Actinomycetota</taxon>
        <taxon>Actinomycetes</taxon>
        <taxon>Streptosporangiales</taxon>
        <taxon>Thermomonosporaceae</taxon>
        <taxon>Actinomadura</taxon>
    </lineage>
</organism>
<accession>A0ABN1E4Y6</accession>
<dbReference type="EMBL" id="BAAAHD010000020">
    <property type="protein sequence ID" value="GAA0559184.1"/>
    <property type="molecule type" value="Genomic_DNA"/>
</dbReference>
<reference evidence="1 2" key="1">
    <citation type="journal article" date="2019" name="Int. J. Syst. Evol. Microbiol.">
        <title>The Global Catalogue of Microorganisms (GCM) 10K type strain sequencing project: providing services to taxonomists for standard genome sequencing and annotation.</title>
        <authorList>
            <consortium name="The Broad Institute Genomics Platform"/>
            <consortium name="The Broad Institute Genome Sequencing Center for Infectious Disease"/>
            <person name="Wu L."/>
            <person name="Ma J."/>
        </authorList>
    </citation>
    <scope>NUCLEOTIDE SEQUENCE [LARGE SCALE GENOMIC DNA]</scope>
    <source>
        <strain evidence="1 2">JCM 10667</strain>
    </source>
</reference>
<name>A0ABN1E4Y6_9ACTN</name>
<dbReference type="Proteomes" id="UP001501427">
    <property type="component" value="Unassembled WGS sequence"/>
</dbReference>
<evidence type="ECO:0000313" key="2">
    <source>
        <dbReference type="Proteomes" id="UP001501427"/>
    </source>
</evidence>
<sequence>MGVRVAVVAVLVVFGLVGCGGGDGGGAGASAGRSVSVEDARLKFAQCMRENGVDVPDPGAGDAGAKRLGEGTDRKKLEAALEKCRSWLQAGGVMPDLKDPEVRDRYVEFAQCMRENGVDIPDPGPDGELRLPAEEIDRGALEKAREKCRLDLPGAGK</sequence>
<gene>
    <name evidence="1" type="ORF">GCM10009546_21590</name>
</gene>
<dbReference type="PROSITE" id="PS51257">
    <property type="entry name" value="PROKAR_LIPOPROTEIN"/>
    <property type="match status" value="1"/>
</dbReference>
<evidence type="ECO:0008006" key="3">
    <source>
        <dbReference type="Google" id="ProtNLM"/>
    </source>
</evidence>
<evidence type="ECO:0000313" key="1">
    <source>
        <dbReference type="EMBL" id="GAA0559184.1"/>
    </source>
</evidence>
<protein>
    <recommendedName>
        <fullName evidence="3">Secreted protein</fullName>
    </recommendedName>
</protein>
<proteinExistence type="predicted"/>
<keyword evidence="2" id="KW-1185">Reference proteome</keyword>
<comment type="caution">
    <text evidence="1">The sequence shown here is derived from an EMBL/GenBank/DDBJ whole genome shotgun (WGS) entry which is preliminary data.</text>
</comment>